<name>A0A5B7HZM7_PORTR</name>
<reference evidence="2 3" key="1">
    <citation type="submission" date="2019-05" db="EMBL/GenBank/DDBJ databases">
        <title>Another draft genome of Portunus trituberculatus and its Hox gene families provides insights of decapod evolution.</title>
        <authorList>
            <person name="Jeong J.-H."/>
            <person name="Song I."/>
            <person name="Kim S."/>
            <person name="Choi T."/>
            <person name="Kim D."/>
            <person name="Ryu S."/>
            <person name="Kim W."/>
        </authorList>
    </citation>
    <scope>NUCLEOTIDE SEQUENCE [LARGE SCALE GENOMIC DNA]</scope>
    <source>
        <tissue evidence="2">Muscle</tissue>
    </source>
</reference>
<sequence length="71" mass="7675">MRPTMTLCDQASRERPERRPTLRLLPLITGSRVVPCCCGGVVWMFRVPCNSGDQSKGTPSPSGTTLLTAAL</sequence>
<dbReference type="AlphaFoldDB" id="A0A5B7HZM7"/>
<protein>
    <submittedName>
        <fullName evidence="2">Uncharacterized protein</fullName>
    </submittedName>
</protein>
<evidence type="ECO:0000313" key="3">
    <source>
        <dbReference type="Proteomes" id="UP000324222"/>
    </source>
</evidence>
<evidence type="ECO:0000313" key="2">
    <source>
        <dbReference type="EMBL" id="MPC75453.1"/>
    </source>
</evidence>
<accession>A0A5B7HZM7</accession>
<evidence type="ECO:0000256" key="1">
    <source>
        <dbReference type="SAM" id="MobiDB-lite"/>
    </source>
</evidence>
<keyword evidence="3" id="KW-1185">Reference proteome</keyword>
<dbReference type="Proteomes" id="UP000324222">
    <property type="component" value="Unassembled WGS sequence"/>
</dbReference>
<dbReference type="EMBL" id="VSRR010041145">
    <property type="protein sequence ID" value="MPC75453.1"/>
    <property type="molecule type" value="Genomic_DNA"/>
</dbReference>
<feature type="region of interest" description="Disordered" evidence="1">
    <location>
        <begin position="51"/>
        <end position="71"/>
    </location>
</feature>
<organism evidence="2 3">
    <name type="scientific">Portunus trituberculatus</name>
    <name type="common">Swimming crab</name>
    <name type="synonym">Neptunus trituberculatus</name>
    <dbReference type="NCBI Taxonomy" id="210409"/>
    <lineage>
        <taxon>Eukaryota</taxon>
        <taxon>Metazoa</taxon>
        <taxon>Ecdysozoa</taxon>
        <taxon>Arthropoda</taxon>
        <taxon>Crustacea</taxon>
        <taxon>Multicrustacea</taxon>
        <taxon>Malacostraca</taxon>
        <taxon>Eumalacostraca</taxon>
        <taxon>Eucarida</taxon>
        <taxon>Decapoda</taxon>
        <taxon>Pleocyemata</taxon>
        <taxon>Brachyura</taxon>
        <taxon>Eubrachyura</taxon>
        <taxon>Portunoidea</taxon>
        <taxon>Portunidae</taxon>
        <taxon>Portuninae</taxon>
        <taxon>Portunus</taxon>
    </lineage>
</organism>
<comment type="caution">
    <text evidence="2">The sequence shown here is derived from an EMBL/GenBank/DDBJ whole genome shotgun (WGS) entry which is preliminary data.</text>
</comment>
<proteinExistence type="predicted"/>
<gene>
    <name evidence="2" type="ORF">E2C01_069841</name>
</gene>